<sequence>MVEAFERFLALDVANGDAAEDTVYTYQRRLIQYIDWCDEQSINPALATQEDVKLFRRYLVQSKHQKSATVALTLSVVRRFYEAALSKGLVKENPAAQIKPPKEKLDPAERVTYLQEEELKQLLAVIPHDGSRKSLRDRALLGIMALQGPRTVELHRANFGDLVRSGSNWGLRVEGKGSIRTIPLRPDLSKVLWQYLQARESAGEKLIKDSPLFVTASHRFEGQRLSRRGIRWIVDEYLVAAKLKTTENATEGRRLSAHSLRHTAGTLGLRKGADLRQVQDLLGHKDPKTTALYAHVNDRHAFNPALGIDVEV</sequence>
<evidence type="ECO:0000256" key="1">
    <source>
        <dbReference type="ARBA" id="ARBA00004496"/>
    </source>
</evidence>
<keyword evidence="13" id="KW-1185">Reference proteome</keyword>
<dbReference type="GO" id="GO:0003677">
    <property type="term" value="F:DNA binding"/>
    <property type="evidence" value="ECO:0007669"/>
    <property type="project" value="UniProtKB-UniRule"/>
</dbReference>
<reference evidence="12" key="2">
    <citation type="submission" date="2020-08" db="EMBL/GenBank/DDBJ databases">
        <authorList>
            <person name="Chen M."/>
            <person name="Teng W."/>
            <person name="Zhao L."/>
            <person name="Hu C."/>
            <person name="Zhou Y."/>
            <person name="Han B."/>
            <person name="Song L."/>
            <person name="Shu W."/>
        </authorList>
    </citation>
    <scope>NUCLEOTIDE SEQUENCE</scope>
    <source>
        <strain evidence="12">FACHB-1375</strain>
    </source>
</reference>
<protein>
    <submittedName>
        <fullName evidence="12">Tyrosine-type recombinase/integrase</fullName>
    </submittedName>
</protein>
<dbReference type="GO" id="GO:0051301">
    <property type="term" value="P:cell division"/>
    <property type="evidence" value="ECO:0007669"/>
    <property type="project" value="UniProtKB-KW"/>
</dbReference>
<dbReference type="SUPFAM" id="SSF56349">
    <property type="entry name" value="DNA breaking-rejoining enzymes"/>
    <property type="match status" value="1"/>
</dbReference>
<evidence type="ECO:0000256" key="8">
    <source>
        <dbReference type="ARBA" id="ARBA00023306"/>
    </source>
</evidence>
<evidence type="ECO:0000256" key="3">
    <source>
        <dbReference type="ARBA" id="ARBA00022618"/>
    </source>
</evidence>
<evidence type="ECO:0000313" key="13">
    <source>
        <dbReference type="Proteomes" id="UP000641646"/>
    </source>
</evidence>
<evidence type="ECO:0000256" key="5">
    <source>
        <dbReference type="ARBA" id="ARBA00022908"/>
    </source>
</evidence>
<dbReference type="Pfam" id="PF02899">
    <property type="entry name" value="Phage_int_SAM_1"/>
    <property type="match status" value="1"/>
</dbReference>
<dbReference type="PANTHER" id="PTHR30349">
    <property type="entry name" value="PHAGE INTEGRASE-RELATED"/>
    <property type="match status" value="1"/>
</dbReference>
<evidence type="ECO:0000313" key="12">
    <source>
        <dbReference type="EMBL" id="MBD2186025.1"/>
    </source>
</evidence>
<dbReference type="InterPro" id="IPR011010">
    <property type="entry name" value="DNA_brk_join_enz"/>
</dbReference>
<dbReference type="GO" id="GO:0006310">
    <property type="term" value="P:DNA recombination"/>
    <property type="evidence" value="ECO:0007669"/>
    <property type="project" value="UniProtKB-KW"/>
</dbReference>
<gene>
    <name evidence="12" type="ORF">H6G03_34045</name>
</gene>
<dbReference type="GO" id="GO:0015074">
    <property type="term" value="P:DNA integration"/>
    <property type="evidence" value="ECO:0007669"/>
    <property type="project" value="UniProtKB-KW"/>
</dbReference>
<dbReference type="InterPro" id="IPR013762">
    <property type="entry name" value="Integrase-like_cat_sf"/>
</dbReference>
<dbReference type="AlphaFoldDB" id="A0A926VLB4"/>
<dbReference type="Gene3D" id="1.10.150.130">
    <property type="match status" value="1"/>
</dbReference>
<evidence type="ECO:0000256" key="7">
    <source>
        <dbReference type="ARBA" id="ARBA00023172"/>
    </source>
</evidence>
<dbReference type="InterPro" id="IPR004107">
    <property type="entry name" value="Integrase_SAM-like_N"/>
</dbReference>
<dbReference type="InterPro" id="IPR002104">
    <property type="entry name" value="Integrase_catalytic"/>
</dbReference>
<keyword evidence="2" id="KW-0963">Cytoplasm</keyword>
<dbReference type="InterPro" id="IPR044068">
    <property type="entry name" value="CB"/>
</dbReference>
<dbReference type="InterPro" id="IPR050090">
    <property type="entry name" value="Tyrosine_recombinase_XerCD"/>
</dbReference>
<dbReference type="PANTHER" id="PTHR30349:SF77">
    <property type="entry name" value="TYROSINE RECOMBINASE XERC"/>
    <property type="match status" value="1"/>
</dbReference>
<comment type="subcellular location">
    <subcellularLocation>
        <location evidence="1">Cytoplasm</location>
    </subcellularLocation>
</comment>
<comment type="caution">
    <text evidence="12">The sequence shown here is derived from an EMBL/GenBank/DDBJ whole genome shotgun (WGS) entry which is preliminary data.</text>
</comment>
<dbReference type="RefSeq" id="WP_190474952.1">
    <property type="nucleotide sequence ID" value="NZ_JACJPW010000160.1"/>
</dbReference>
<dbReference type="GO" id="GO:0005737">
    <property type="term" value="C:cytoplasm"/>
    <property type="evidence" value="ECO:0007669"/>
    <property type="project" value="UniProtKB-SubCell"/>
</dbReference>
<name>A0A926VLB4_9CYAN</name>
<proteinExistence type="predicted"/>
<dbReference type="Gene3D" id="1.10.443.10">
    <property type="entry name" value="Intergrase catalytic core"/>
    <property type="match status" value="1"/>
</dbReference>
<keyword evidence="5" id="KW-0229">DNA integration</keyword>
<keyword evidence="8" id="KW-0131">Cell cycle</keyword>
<dbReference type="EMBL" id="JACJPW010000160">
    <property type="protein sequence ID" value="MBD2186025.1"/>
    <property type="molecule type" value="Genomic_DNA"/>
</dbReference>
<keyword evidence="6 9" id="KW-0238">DNA-binding</keyword>
<dbReference type="InterPro" id="IPR010998">
    <property type="entry name" value="Integrase_recombinase_N"/>
</dbReference>
<reference evidence="12" key="1">
    <citation type="journal article" date="2015" name="ISME J.">
        <title>Draft Genome Sequence of Streptomyces incarnatus NRRL8089, which Produces the Nucleoside Antibiotic Sinefungin.</title>
        <authorList>
            <person name="Oshima K."/>
            <person name="Hattori M."/>
            <person name="Shimizu H."/>
            <person name="Fukuda K."/>
            <person name="Nemoto M."/>
            <person name="Inagaki K."/>
            <person name="Tamura T."/>
        </authorList>
    </citation>
    <scope>NUCLEOTIDE SEQUENCE</scope>
    <source>
        <strain evidence="12">FACHB-1375</strain>
    </source>
</reference>
<dbReference type="PROSITE" id="PS51898">
    <property type="entry name" value="TYR_RECOMBINASE"/>
    <property type="match status" value="1"/>
</dbReference>
<feature type="domain" description="Tyr recombinase" evidence="10">
    <location>
        <begin position="109"/>
        <end position="306"/>
    </location>
</feature>
<evidence type="ECO:0000259" key="10">
    <source>
        <dbReference type="PROSITE" id="PS51898"/>
    </source>
</evidence>
<feature type="domain" description="Core-binding (CB)" evidence="11">
    <location>
        <begin position="1"/>
        <end position="85"/>
    </location>
</feature>
<accession>A0A926VLB4</accession>
<dbReference type="Pfam" id="PF00589">
    <property type="entry name" value="Phage_integrase"/>
    <property type="match status" value="1"/>
</dbReference>
<evidence type="ECO:0000256" key="2">
    <source>
        <dbReference type="ARBA" id="ARBA00022490"/>
    </source>
</evidence>
<dbReference type="Proteomes" id="UP000641646">
    <property type="component" value="Unassembled WGS sequence"/>
</dbReference>
<evidence type="ECO:0000256" key="9">
    <source>
        <dbReference type="PROSITE-ProRule" id="PRU01248"/>
    </source>
</evidence>
<organism evidence="12 13">
    <name type="scientific">Aerosakkonema funiforme FACHB-1375</name>
    <dbReference type="NCBI Taxonomy" id="2949571"/>
    <lineage>
        <taxon>Bacteria</taxon>
        <taxon>Bacillati</taxon>
        <taxon>Cyanobacteriota</taxon>
        <taxon>Cyanophyceae</taxon>
        <taxon>Oscillatoriophycideae</taxon>
        <taxon>Aerosakkonematales</taxon>
        <taxon>Aerosakkonemataceae</taxon>
        <taxon>Aerosakkonema</taxon>
    </lineage>
</organism>
<evidence type="ECO:0000259" key="11">
    <source>
        <dbReference type="PROSITE" id="PS51900"/>
    </source>
</evidence>
<keyword evidence="3" id="KW-0132">Cell division</keyword>
<keyword evidence="7" id="KW-0233">DNA recombination</keyword>
<evidence type="ECO:0000256" key="6">
    <source>
        <dbReference type="ARBA" id="ARBA00023125"/>
    </source>
</evidence>
<dbReference type="PROSITE" id="PS51900">
    <property type="entry name" value="CB"/>
    <property type="match status" value="1"/>
</dbReference>
<dbReference type="GO" id="GO:0007059">
    <property type="term" value="P:chromosome segregation"/>
    <property type="evidence" value="ECO:0007669"/>
    <property type="project" value="UniProtKB-KW"/>
</dbReference>
<evidence type="ECO:0000256" key="4">
    <source>
        <dbReference type="ARBA" id="ARBA00022829"/>
    </source>
</evidence>
<keyword evidence="4" id="KW-0159">Chromosome partition</keyword>